<dbReference type="InterPro" id="IPR018456">
    <property type="entry name" value="PTR2_symporter_CS"/>
</dbReference>
<dbReference type="Gene3D" id="1.20.1250.20">
    <property type="entry name" value="MFS general substrate transporter like domains"/>
    <property type="match status" value="1"/>
</dbReference>
<feature type="transmembrane region" description="Helical" evidence="7">
    <location>
        <begin position="118"/>
        <end position="141"/>
    </location>
</feature>
<dbReference type="AlphaFoldDB" id="A0A199UTC0"/>
<keyword evidence="5 7" id="KW-0472">Membrane</keyword>
<feature type="transmembrane region" description="Helical" evidence="7">
    <location>
        <begin position="433"/>
        <end position="453"/>
    </location>
</feature>
<reference evidence="8 9" key="1">
    <citation type="journal article" date="2016" name="DNA Res.">
        <title>The draft genome of MD-2 pineapple using hybrid error correction of long reads.</title>
        <authorList>
            <person name="Redwan R.M."/>
            <person name="Saidin A."/>
            <person name="Kumar S.V."/>
        </authorList>
    </citation>
    <scope>NUCLEOTIDE SEQUENCE [LARGE SCALE GENOMIC DNA]</scope>
    <source>
        <strain evidence="9">cv. MD2</strain>
        <tissue evidence="8">Leaf</tissue>
    </source>
</reference>
<comment type="similarity">
    <text evidence="2 6">Belongs to the major facilitator superfamily. Proton-dependent oligopeptide transporter (POT/PTR) (TC 2.A.17) family.</text>
</comment>
<dbReference type="Gramene" id="Aco013386.1.mrna1">
    <property type="protein sequence ID" value="Aco013386.1.mrna1"/>
    <property type="gene ID" value="Aco013386.1.path1"/>
</dbReference>
<keyword evidence="3 6" id="KW-0812">Transmembrane</keyword>
<evidence type="ECO:0000256" key="7">
    <source>
        <dbReference type="SAM" id="Phobius"/>
    </source>
</evidence>
<gene>
    <name evidence="11" type="primary">LOC109721144</name>
    <name evidence="8" type="ORF">ACMD2_26276</name>
</gene>
<feature type="transmembrane region" description="Helical" evidence="7">
    <location>
        <begin position="351"/>
        <end position="372"/>
    </location>
</feature>
<protein>
    <submittedName>
        <fullName evidence="8 11">Protein NRT1/ PTR FAMILY 8.3</fullName>
    </submittedName>
</protein>
<feature type="transmembrane region" description="Helical" evidence="7">
    <location>
        <begin position="560"/>
        <end position="581"/>
    </location>
</feature>
<keyword evidence="10" id="KW-1185">Reference proteome</keyword>
<dbReference type="Proteomes" id="UP000092600">
    <property type="component" value="Unassembled WGS sequence"/>
</dbReference>
<dbReference type="EMBL" id="LSRQ01005230">
    <property type="protein sequence ID" value="OAY67881.1"/>
    <property type="molecule type" value="Genomic_DNA"/>
</dbReference>
<dbReference type="RefSeq" id="XP_020104162.1">
    <property type="nucleotide sequence ID" value="XM_020248573.1"/>
</dbReference>
<proteinExistence type="inferred from homology"/>
<organism evidence="8 9">
    <name type="scientific">Ananas comosus</name>
    <name type="common">Pineapple</name>
    <name type="synonym">Ananas ananas</name>
    <dbReference type="NCBI Taxonomy" id="4615"/>
    <lineage>
        <taxon>Eukaryota</taxon>
        <taxon>Viridiplantae</taxon>
        <taxon>Streptophyta</taxon>
        <taxon>Embryophyta</taxon>
        <taxon>Tracheophyta</taxon>
        <taxon>Spermatophyta</taxon>
        <taxon>Magnoliopsida</taxon>
        <taxon>Liliopsida</taxon>
        <taxon>Poales</taxon>
        <taxon>Bromeliaceae</taxon>
        <taxon>Bromelioideae</taxon>
        <taxon>Ananas</taxon>
    </lineage>
</organism>
<evidence type="ECO:0000256" key="3">
    <source>
        <dbReference type="ARBA" id="ARBA00022692"/>
    </source>
</evidence>
<feature type="transmembrane region" description="Helical" evidence="7">
    <location>
        <begin position="208"/>
        <end position="227"/>
    </location>
</feature>
<dbReference type="OrthoDB" id="8904098at2759"/>
<feature type="transmembrane region" description="Helical" evidence="7">
    <location>
        <begin position="161"/>
        <end position="179"/>
    </location>
</feature>
<dbReference type="PANTHER" id="PTHR11654">
    <property type="entry name" value="OLIGOPEPTIDE TRANSPORTER-RELATED"/>
    <property type="match status" value="1"/>
</dbReference>
<dbReference type="GO" id="GO:0016020">
    <property type="term" value="C:membrane"/>
    <property type="evidence" value="ECO:0007669"/>
    <property type="project" value="UniProtKB-SubCell"/>
</dbReference>
<dbReference type="SUPFAM" id="SSF103473">
    <property type="entry name" value="MFS general substrate transporter"/>
    <property type="match status" value="1"/>
</dbReference>
<reference evidence="11" key="2">
    <citation type="submission" date="2025-04" db="UniProtKB">
        <authorList>
            <consortium name="RefSeq"/>
        </authorList>
    </citation>
    <scope>IDENTIFICATION</scope>
    <source>
        <tissue evidence="11">Leaf</tissue>
    </source>
</reference>
<sequence>MATREEDGEERRALLEDGLLAEDGHKGPYTGDGSVDIHGNPVLKDRTGNWRACPFILGNECCERLAYYGIATNLVSYLTKNLHEGNALAARNVTTWQGTCYLAPLIGALLADAYWGRYWTIAIFSSIYFIGMGTLTISASVPALRPPPCDGSICPEASPPQYAIFFLGLYLIALGTGGIKPCVSSFGADQFDDTDSSERVQKGSFFNWFYFSINIGALISSSFLVWVQDNLGWGLGFGIPTLFMGLAIISFFCGTPLYRFQKPGGSPFVRMCQVIVASLKKWRINTPEDSSQLYELPNNASAIEGSRKLEHSDELQFLDKAATVTDLDIKNDTFSDPWRLCTVTQVEELKIVVRMFPIWATTILFSAVYAQISTMFVEQGMVLDTTIFSFTIPPASLSTFDVISVIIWVPLYDRILVPIARKFTGKERGFSELQRMGIGLFISILAMASAAVLEIKRLSIAKELHLEDKNVAVPLSILWQIPQYFLVGAAEVFTFIGQLEYFYDQSPDAMRSLCSAFSLLTTALGNYLSSFILTVVMYFTTRGGNIGWIPDNLNQGHLDYFFWLLAGLSFLNLLVYLGCAVRYRSKKAA</sequence>
<evidence type="ECO:0000313" key="9">
    <source>
        <dbReference type="Proteomes" id="UP000092600"/>
    </source>
</evidence>
<feature type="transmembrane region" description="Helical" evidence="7">
    <location>
        <begin position="515"/>
        <end position="540"/>
    </location>
</feature>
<dbReference type="InterPro" id="IPR000109">
    <property type="entry name" value="POT_fam"/>
</dbReference>
<name>A0A199UTC0_ANACO</name>
<evidence type="ECO:0000256" key="1">
    <source>
        <dbReference type="ARBA" id="ARBA00004141"/>
    </source>
</evidence>
<evidence type="ECO:0000313" key="8">
    <source>
        <dbReference type="EMBL" id="OAY67881.1"/>
    </source>
</evidence>
<comment type="subcellular location">
    <subcellularLocation>
        <location evidence="1 6">Membrane</location>
        <topology evidence="1 6">Multi-pass membrane protein</topology>
    </subcellularLocation>
</comment>
<evidence type="ECO:0000256" key="5">
    <source>
        <dbReference type="ARBA" id="ARBA00023136"/>
    </source>
</evidence>
<accession>A0A199UTC0</accession>
<dbReference type="Proteomes" id="UP000515123">
    <property type="component" value="Linkage group 15"/>
</dbReference>
<feature type="transmembrane region" description="Helical" evidence="7">
    <location>
        <begin position="392"/>
        <end position="412"/>
    </location>
</feature>
<keyword evidence="6" id="KW-0813">Transport</keyword>
<dbReference type="GO" id="GO:0022857">
    <property type="term" value="F:transmembrane transporter activity"/>
    <property type="evidence" value="ECO:0007669"/>
    <property type="project" value="InterPro"/>
</dbReference>
<dbReference type="InterPro" id="IPR036259">
    <property type="entry name" value="MFS_trans_sf"/>
</dbReference>
<dbReference type="Pfam" id="PF00854">
    <property type="entry name" value="PTR2"/>
    <property type="match status" value="1"/>
</dbReference>
<dbReference type="GeneID" id="109721144"/>
<dbReference type="PROSITE" id="PS01022">
    <property type="entry name" value="PTR2_1"/>
    <property type="match status" value="1"/>
</dbReference>
<keyword evidence="4 7" id="KW-1133">Transmembrane helix</keyword>
<feature type="transmembrane region" description="Helical" evidence="7">
    <location>
        <begin position="233"/>
        <end position="253"/>
    </location>
</feature>
<evidence type="ECO:0000313" key="10">
    <source>
        <dbReference type="Proteomes" id="UP000515123"/>
    </source>
</evidence>
<evidence type="ECO:0000256" key="4">
    <source>
        <dbReference type="ARBA" id="ARBA00022989"/>
    </source>
</evidence>
<evidence type="ECO:0000256" key="2">
    <source>
        <dbReference type="ARBA" id="ARBA00005982"/>
    </source>
</evidence>
<dbReference type="PROSITE" id="PS01023">
    <property type="entry name" value="PTR2_2"/>
    <property type="match status" value="1"/>
</dbReference>
<feature type="transmembrane region" description="Helical" evidence="7">
    <location>
        <begin position="484"/>
        <end position="503"/>
    </location>
</feature>
<evidence type="ECO:0000313" key="11">
    <source>
        <dbReference type="RefSeq" id="XP_020104162.1"/>
    </source>
</evidence>
<evidence type="ECO:0000256" key="6">
    <source>
        <dbReference type="RuleBase" id="RU003755"/>
    </source>
</evidence>
<dbReference type="GO" id="GO:0006857">
    <property type="term" value="P:oligopeptide transport"/>
    <property type="evidence" value="ECO:0007669"/>
    <property type="project" value="InterPro"/>
</dbReference>